<evidence type="ECO:0000313" key="4">
    <source>
        <dbReference type="Proteomes" id="UP000027446"/>
    </source>
</evidence>
<gene>
    <name evidence="3" type="ORF">HAD_07750</name>
</gene>
<evidence type="ECO:0000259" key="2">
    <source>
        <dbReference type="Pfam" id="PF05239"/>
    </source>
</evidence>
<name>A0A069E9A9_9PROT</name>
<dbReference type="Gene3D" id="2.30.30.240">
    <property type="entry name" value="PRC-barrel domain"/>
    <property type="match status" value="2"/>
</dbReference>
<proteinExistence type="predicted"/>
<dbReference type="InterPro" id="IPR011033">
    <property type="entry name" value="PRC_barrel-like_sf"/>
</dbReference>
<dbReference type="STRING" id="1280949.HAD_07750"/>
<evidence type="ECO:0000313" key="3">
    <source>
        <dbReference type="EMBL" id="KCZ85561.1"/>
    </source>
</evidence>
<dbReference type="PROSITE" id="PS51257">
    <property type="entry name" value="PROKAR_LIPOPROTEIN"/>
    <property type="match status" value="1"/>
</dbReference>
<evidence type="ECO:0000256" key="1">
    <source>
        <dbReference type="SAM" id="SignalP"/>
    </source>
</evidence>
<dbReference type="InterPro" id="IPR027275">
    <property type="entry name" value="PRC-brl_dom"/>
</dbReference>
<dbReference type="EMBL" id="ARYH01000001">
    <property type="protein sequence ID" value="KCZ85561.1"/>
    <property type="molecule type" value="Genomic_DNA"/>
</dbReference>
<sequence length="254" mass="26406">MKPLLFTASAIALMMGAAACTEATSHAETAPQAAAETSAATPDQMPDKQAANLKEMTRADIEPVKREKFTLASDEILASRLIGSEVLDPAGDEIATVADVWIGEPGDTPKLIVRDGGVAGVGGTLHAIGFEGALIEPVANDDEPDVRVTYSKASLEGLPEFKQNGVDDYRLASEAMGTTASLSFGDNLARVNDFVMKVDGTPEYAVISDGLAGTTHYVIDADALTIEQGDGDGTLVIDLDADAFAHAKVLADGQ</sequence>
<dbReference type="RefSeq" id="WP_035570348.1">
    <property type="nucleotide sequence ID" value="NZ_ARYH01000001.1"/>
</dbReference>
<feature type="domain" description="PRC-barrel" evidence="2">
    <location>
        <begin position="74"/>
        <end position="131"/>
    </location>
</feature>
<protein>
    <recommendedName>
        <fullName evidence="2">PRC-barrel domain-containing protein</fullName>
    </recommendedName>
</protein>
<organism evidence="3 4">
    <name type="scientific">Hyphomonas adhaerens MHS-3</name>
    <dbReference type="NCBI Taxonomy" id="1280949"/>
    <lineage>
        <taxon>Bacteria</taxon>
        <taxon>Pseudomonadati</taxon>
        <taxon>Pseudomonadota</taxon>
        <taxon>Alphaproteobacteria</taxon>
        <taxon>Hyphomonadales</taxon>
        <taxon>Hyphomonadaceae</taxon>
        <taxon>Hyphomonas</taxon>
    </lineage>
</organism>
<dbReference type="SUPFAM" id="SSF50346">
    <property type="entry name" value="PRC-barrel domain"/>
    <property type="match status" value="1"/>
</dbReference>
<feature type="chain" id="PRO_5001660861" description="PRC-barrel domain-containing protein" evidence="1">
    <location>
        <begin position="20"/>
        <end position="254"/>
    </location>
</feature>
<accession>A0A069E9A9</accession>
<dbReference type="PATRIC" id="fig|1280949.3.peg.1580"/>
<dbReference type="OrthoDB" id="8481750at2"/>
<reference evidence="3 4" key="1">
    <citation type="journal article" date="2014" name="Antonie Van Leeuwenhoek">
        <title>Hyphomonas beringensis sp. nov. and Hyphomonas chukchiensis sp. nov., isolated from surface seawater of the Bering Sea and Chukchi Sea.</title>
        <authorList>
            <person name="Li C."/>
            <person name="Lai Q."/>
            <person name="Li G."/>
            <person name="Dong C."/>
            <person name="Wang J."/>
            <person name="Liao Y."/>
            <person name="Shao Z."/>
        </authorList>
    </citation>
    <scope>NUCLEOTIDE SEQUENCE [LARGE SCALE GENOMIC DNA]</scope>
    <source>
        <strain evidence="3 4">MHS-3</strain>
    </source>
</reference>
<dbReference type="AlphaFoldDB" id="A0A069E9A9"/>
<keyword evidence="1" id="KW-0732">Signal</keyword>
<feature type="signal peptide" evidence="1">
    <location>
        <begin position="1"/>
        <end position="19"/>
    </location>
</feature>
<keyword evidence="4" id="KW-1185">Reference proteome</keyword>
<dbReference type="eggNOG" id="COG1873">
    <property type="taxonomic scope" value="Bacteria"/>
</dbReference>
<comment type="caution">
    <text evidence="3">The sequence shown here is derived from an EMBL/GenBank/DDBJ whole genome shotgun (WGS) entry which is preliminary data.</text>
</comment>
<dbReference type="Pfam" id="PF05239">
    <property type="entry name" value="PRC"/>
    <property type="match status" value="1"/>
</dbReference>
<dbReference type="Proteomes" id="UP000027446">
    <property type="component" value="Unassembled WGS sequence"/>
</dbReference>